<evidence type="ECO:0000256" key="1">
    <source>
        <dbReference type="SAM" id="Phobius"/>
    </source>
</evidence>
<keyword evidence="1" id="KW-0472">Membrane</keyword>
<keyword evidence="3" id="KW-1185">Reference proteome</keyword>
<feature type="transmembrane region" description="Helical" evidence="1">
    <location>
        <begin position="166"/>
        <end position="183"/>
    </location>
</feature>
<dbReference type="InterPro" id="IPR010699">
    <property type="entry name" value="DUF1275"/>
</dbReference>
<feature type="transmembrane region" description="Helical" evidence="1">
    <location>
        <begin position="189"/>
        <end position="208"/>
    </location>
</feature>
<comment type="caution">
    <text evidence="2">The sequence shown here is derived from an EMBL/GenBank/DDBJ whole genome shotgun (WGS) entry which is preliminary data.</text>
</comment>
<feature type="transmembrane region" description="Helical" evidence="1">
    <location>
        <begin position="50"/>
        <end position="69"/>
    </location>
</feature>
<dbReference type="PANTHER" id="PTHR37314">
    <property type="entry name" value="SLR0142 PROTEIN"/>
    <property type="match status" value="1"/>
</dbReference>
<dbReference type="Proteomes" id="UP000657421">
    <property type="component" value="Unassembled WGS sequence"/>
</dbReference>
<feature type="transmembrane region" description="Helical" evidence="1">
    <location>
        <begin position="90"/>
        <end position="111"/>
    </location>
</feature>
<protein>
    <submittedName>
        <fullName evidence="2">DUF1275 domain-containing protein</fullName>
    </submittedName>
</protein>
<proteinExistence type="predicted"/>
<dbReference type="Pfam" id="PF06912">
    <property type="entry name" value="DUF1275"/>
    <property type="match status" value="1"/>
</dbReference>
<feature type="transmembrane region" description="Helical" evidence="1">
    <location>
        <begin position="131"/>
        <end position="154"/>
    </location>
</feature>
<reference evidence="2 3" key="1">
    <citation type="submission" date="2020-08" db="EMBL/GenBank/DDBJ databases">
        <title>Genome public.</title>
        <authorList>
            <person name="Liu C."/>
            <person name="Sun Q."/>
        </authorList>
    </citation>
    <scope>NUCLEOTIDE SEQUENCE [LARGE SCALE GENOMIC DNA]</scope>
    <source>
        <strain evidence="2 3">NSJ-46</strain>
    </source>
</reference>
<sequence>MSEAFINNAVLALSGGFQDAYTYNTREGVFSNAQTGNVVLMSQSFMSGEWMTMLHYLIPVIAFVLGVLVTEQIQHRYKYAKRIHWRQKILLIEVLTLFIVGFIPEEYNIVATVLVSFTCAMQVQGFRKVGGYAYASTMCIGNLRSGVDALSVYMREKKPEQLKKSIHYFAIILMFALGAGTGGNLSVKYGISVIWISCLLLMFSYLLMSLEKLKQI</sequence>
<name>A0ABR7NBW6_9FIRM</name>
<keyword evidence="1" id="KW-0812">Transmembrane</keyword>
<accession>A0ABR7NBW6</accession>
<gene>
    <name evidence="2" type="ORF">H8716_12490</name>
</gene>
<dbReference type="PANTHER" id="PTHR37314:SF4">
    <property type="entry name" value="UPF0700 TRANSMEMBRANE PROTEIN YOAK"/>
    <property type="match status" value="1"/>
</dbReference>
<evidence type="ECO:0000313" key="2">
    <source>
        <dbReference type="EMBL" id="MBC8573896.1"/>
    </source>
</evidence>
<evidence type="ECO:0000313" key="3">
    <source>
        <dbReference type="Proteomes" id="UP000657421"/>
    </source>
</evidence>
<dbReference type="EMBL" id="JACRSZ010000013">
    <property type="protein sequence ID" value="MBC8573896.1"/>
    <property type="molecule type" value="Genomic_DNA"/>
</dbReference>
<keyword evidence="1" id="KW-1133">Transmembrane helix</keyword>
<organism evidence="2 3">
    <name type="scientific">Jingyaoa shaoxingensis</name>
    <dbReference type="NCBI Taxonomy" id="2763671"/>
    <lineage>
        <taxon>Bacteria</taxon>
        <taxon>Bacillati</taxon>
        <taxon>Bacillota</taxon>
        <taxon>Clostridia</taxon>
        <taxon>Lachnospirales</taxon>
        <taxon>Lachnospiraceae</taxon>
        <taxon>Jingyaoa</taxon>
    </lineage>
</organism>